<feature type="domain" description="GST N-terminal" evidence="1">
    <location>
        <begin position="1"/>
        <end position="79"/>
    </location>
</feature>
<dbReference type="PROSITE" id="PS50404">
    <property type="entry name" value="GST_NTER"/>
    <property type="match status" value="1"/>
</dbReference>
<comment type="caution">
    <text evidence="2">The sequence shown here is derived from an EMBL/GenBank/DDBJ whole genome shotgun (WGS) entry which is preliminary data.</text>
</comment>
<dbReference type="GO" id="GO:0016740">
    <property type="term" value="F:transferase activity"/>
    <property type="evidence" value="ECO:0007669"/>
    <property type="project" value="UniProtKB-KW"/>
</dbReference>
<dbReference type="InterPro" id="IPR036282">
    <property type="entry name" value="Glutathione-S-Trfase_C_sf"/>
</dbReference>
<dbReference type="InterPro" id="IPR004045">
    <property type="entry name" value="Glutathione_S-Trfase_N"/>
</dbReference>
<protein>
    <submittedName>
        <fullName evidence="2">Glutathione S-transferase family protein</fullName>
    </submittedName>
</protein>
<dbReference type="SUPFAM" id="SSF47616">
    <property type="entry name" value="GST C-terminal domain-like"/>
    <property type="match status" value="1"/>
</dbReference>
<keyword evidence="2" id="KW-0808">Transferase</keyword>
<dbReference type="InterPro" id="IPR004046">
    <property type="entry name" value="GST_C"/>
</dbReference>
<dbReference type="SUPFAM" id="SSF52833">
    <property type="entry name" value="Thioredoxin-like"/>
    <property type="match status" value="1"/>
</dbReference>
<accession>A0A501XQA6</accession>
<dbReference type="Pfam" id="PF13417">
    <property type="entry name" value="GST_N_3"/>
    <property type="match status" value="1"/>
</dbReference>
<name>A0A501XQA6_9SPHN</name>
<dbReference type="OrthoDB" id="5791869at2"/>
<keyword evidence="3" id="KW-1185">Reference proteome</keyword>
<evidence type="ECO:0000259" key="1">
    <source>
        <dbReference type="PROSITE" id="PS50404"/>
    </source>
</evidence>
<reference evidence="2 3" key="1">
    <citation type="submission" date="2019-06" db="EMBL/GenBank/DDBJ databases">
        <authorList>
            <person name="Lee I."/>
            <person name="Jang G.I."/>
            <person name="Hwang C.Y."/>
        </authorList>
    </citation>
    <scope>NUCLEOTIDE SEQUENCE [LARGE SCALE GENOMIC DNA]</scope>
    <source>
        <strain evidence="2 3">PAMC 28131</strain>
    </source>
</reference>
<organism evidence="2 3">
    <name type="scientific">Sandaracinobacter neustonicus</name>
    <dbReference type="NCBI Taxonomy" id="1715348"/>
    <lineage>
        <taxon>Bacteria</taxon>
        <taxon>Pseudomonadati</taxon>
        <taxon>Pseudomonadota</taxon>
        <taxon>Alphaproteobacteria</taxon>
        <taxon>Sphingomonadales</taxon>
        <taxon>Sphingosinicellaceae</taxon>
        <taxon>Sandaracinobacter</taxon>
    </lineage>
</organism>
<dbReference type="Proteomes" id="UP000319897">
    <property type="component" value="Unassembled WGS sequence"/>
</dbReference>
<evidence type="ECO:0000313" key="2">
    <source>
        <dbReference type="EMBL" id="TPE62287.1"/>
    </source>
</evidence>
<dbReference type="CDD" id="cd00570">
    <property type="entry name" value="GST_N_family"/>
    <property type="match status" value="1"/>
</dbReference>
<dbReference type="Pfam" id="PF00043">
    <property type="entry name" value="GST_C"/>
    <property type="match status" value="1"/>
</dbReference>
<dbReference type="InterPro" id="IPR036249">
    <property type="entry name" value="Thioredoxin-like_sf"/>
</dbReference>
<proteinExistence type="predicted"/>
<dbReference type="Gene3D" id="3.40.30.110">
    <property type="match status" value="2"/>
</dbReference>
<sequence>MLILHHYPASPWSEVLRLALGLKGLDYGAVEVPSLRPKPELELLTGGYVRTPVLQSGADIFCGTAAAIDALEMLHPSPSLFPEPLRHGHRLLAELAQGSVFVAAAGAAMGELPTTGLEAFWADRERRFGLKPDAFRALAPHLAAQFAAHLANLEAALSDGRAFLGGDTPGHGDLAHYQLLWFQKPRLGGDLSPLLANRPHLGAWALRVADIGHGRPTPITAAEAIAAASSSEPRVRGIVAADSGFQAGQTVLVSQEGSTDAAVEGSLAVLTDRRITLLRDTPETGPVALHFPRLGQIVRGA</sequence>
<dbReference type="RefSeq" id="WP_140927712.1">
    <property type="nucleotide sequence ID" value="NZ_VFSU01000019.1"/>
</dbReference>
<evidence type="ECO:0000313" key="3">
    <source>
        <dbReference type="Proteomes" id="UP000319897"/>
    </source>
</evidence>
<dbReference type="AlphaFoldDB" id="A0A501XQA6"/>
<dbReference type="EMBL" id="VFSU01000019">
    <property type="protein sequence ID" value="TPE62287.1"/>
    <property type="molecule type" value="Genomic_DNA"/>
</dbReference>
<gene>
    <name evidence="2" type="ORF">FJQ54_07110</name>
</gene>